<evidence type="ECO:0000313" key="5">
    <source>
        <dbReference type="Proteomes" id="UP000284250"/>
    </source>
</evidence>
<dbReference type="EMBL" id="QYCN01000014">
    <property type="protein sequence ID" value="RIY10060.1"/>
    <property type="molecule type" value="Genomic_DNA"/>
</dbReference>
<name>A0A418QY02_9BACT</name>
<feature type="chain" id="PRO_5019097569" evidence="2">
    <location>
        <begin position="27"/>
        <end position="766"/>
    </location>
</feature>
<protein>
    <submittedName>
        <fullName evidence="4">T9SS C-terminal target domain-containing protein</fullName>
    </submittedName>
</protein>
<dbReference type="Proteomes" id="UP000284250">
    <property type="component" value="Unassembled WGS sequence"/>
</dbReference>
<dbReference type="SUPFAM" id="SSF69318">
    <property type="entry name" value="Integrin alpha N-terminal domain"/>
    <property type="match status" value="2"/>
</dbReference>
<feature type="signal peptide" evidence="2">
    <location>
        <begin position="1"/>
        <end position="26"/>
    </location>
</feature>
<accession>A0A418QY02</accession>
<dbReference type="InterPro" id="IPR013517">
    <property type="entry name" value="FG-GAP"/>
</dbReference>
<gene>
    <name evidence="4" type="ORF">D0T11_11005</name>
</gene>
<reference evidence="4 5" key="1">
    <citation type="submission" date="2019-01" db="EMBL/GenBank/DDBJ databases">
        <title>Hymenobacter humicola sp. nov., isolated from soils in Antarctica.</title>
        <authorList>
            <person name="Sedlacek I."/>
            <person name="Holochova P."/>
            <person name="Kralova S."/>
            <person name="Pantucek R."/>
            <person name="Stankova E."/>
            <person name="Vrbovska V."/>
            <person name="Kristofova L."/>
            <person name="Svec P."/>
            <person name="Busse H.-J."/>
        </authorList>
    </citation>
    <scope>NUCLEOTIDE SEQUENCE [LARGE SCALE GENOMIC DNA]</scope>
    <source>
        <strain evidence="4 5">CCM 8852</strain>
    </source>
</reference>
<evidence type="ECO:0000256" key="1">
    <source>
        <dbReference type="ARBA" id="ARBA00022729"/>
    </source>
</evidence>
<comment type="caution">
    <text evidence="4">The sequence shown here is derived from an EMBL/GenBank/DDBJ whole genome shotgun (WGS) entry which is preliminary data.</text>
</comment>
<proteinExistence type="predicted"/>
<dbReference type="InterPro" id="IPR028994">
    <property type="entry name" value="Integrin_alpha_N"/>
</dbReference>
<sequence>MNMPPRMPRHLLVSALLTLGAGVLNEAPAQTAPPFSFEFRALAKVVQGTDTLRNAWAGGLNSPQFSNIDLNNDQQPDLVAFDRMTNRVVPFLSVATTTGRAWQFAPEYAGLFPADLRGWLLLRDYDCDGRPDLFTADASGSNIRVFRHEPDAQGRPAFRLITSLLSYQHPRGFAVNIAVGGTNLPAIEDLDGDGRLDVLAYDFSSPVPSIYYYRNTATSGSCGGLEFAEASAYWGGIASSQLCNVFSFAFNAQPAPAPLRPQHQGGFSVGLFDVDGDGTPDLLTGRDYCPELAVLRNAGTARDARFTRAGLNSVEPFRSQPARLPNYPAAFPVDVTFDGVPDVLVSSFLATNEDTIDTRQSVLLYRNAGTAAVPQLVREQSDFLQRDMVDVSELAAPAFGDLDGDGLVDMLVGGVSRRTGFYRAGLSYYRNAGTAAKPVFKLITDDYLGLSSQKLGFLRPVLTDLNEDGRLDLVYSSFRLGTATNSLTYLLNTAAAGQPAAFSLGAAGTLGGLSALRFALPAFADVDGDGHPDLLLGVTGDPAGPLRYYRNSGTGPLAQRFTLQHADFGQLRTGTGERPTYLSPVVADFDGDGRPDLLTADASGDIRLFADLRAQSGAFLGRTDVFYNALTRQPEAGRWGLGNLFRYAPAAADMNADGVPELFLGLESGGISSFVGRNRVVTAAQPGAGALALRLYPNPATTAVTVEAPRPVRLTLLDLTGRLVRPETAAASTQQISLSNLPAGVYLVRCRALSGETVVKRLVVSK</sequence>
<dbReference type="AlphaFoldDB" id="A0A418QY02"/>
<dbReference type="Pfam" id="PF18962">
    <property type="entry name" value="Por_Secre_tail"/>
    <property type="match status" value="1"/>
</dbReference>
<dbReference type="PANTHER" id="PTHR44103">
    <property type="entry name" value="PROPROTEIN CONVERTASE P"/>
    <property type="match status" value="1"/>
</dbReference>
<dbReference type="PANTHER" id="PTHR44103:SF1">
    <property type="entry name" value="PROPROTEIN CONVERTASE P"/>
    <property type="match status" value="1"/>
</dbReference>
<dbReference type="NCBIfam" id="TIGR04183">
    <property type="entry name" value="Por_Secre_tail"/>
    <property type="match status" value="1"/>
</dbReference>
<feature type="domain" description="Secretion system C-terminal sorting" evidence="3">
    <location>
        <begin position="695"/>
        <end position="764"/>
    </location>
</feature>
<dbReference type="InterPro" id="IPR026444">
    <property type="entry name" value="Secre_tail"/>
</dbReference>
<keyword evidence="5" id="KW-1185">Reference proteome</keyword>
<dbReference type="Gene3D" id="2.130.10.130">
    <property type="entry name" value="Integrin alpha, N-terminal"/>
    <property type="match status" value="3"/>
</dbReference>
<dbReference type="Pfam" id="PF13517">
    <property type="entry name" value="FG-GAP_3"/>
    <property type="match status" value="3"/>
</dbReference>
<evidence type="ECO:0000256" key="2">
    <source>
        <dbReference type="SAM" id="SignalP"/>
    </source>
</evidence>
<dbReference type="OrthoDB" id="9816120at2"/>
<evidence type="ECO:0000259" key="3">
    <source>
        <dbReference type="Pfam" id="PF18962"/>
    </source>
</evidence>
<keyword evidence="1 2" id="KW-0732">Signal</keyword>
<evidence type="ECO:0000313" key="4">
    <source>
        <dbReference type="EMBL" id="RIY10060.1"/>
    </source>
</evidence>
<organism evidence="4 5">
    <name type="scientific">Hymenobacter rubripertinctus</name>
    <dbReference type="NCBI Taxonomy" id="2029981"/>
    <lineage>
        <taxon>Bacteria</taxon>
        <taxon>Pseudomonadati</taxon>
        <taxon>Bacteroidota</taxon>
        <taxon>Cytophagia</taxon>
        <taxon>Cytophagales</taxon>
        <taxon>Hymenobacteraceae</taxon>
        <taxon>Hymenobacter</taxon>
    </lineage>
</organism>